<dbReference type="Proteomes" id="UP000484885">
    <property type="component" value="Unassembled WGS sequence"/>
</dbReference>
<gene>
    <name evidence="3" type="ORF">G3I74_13540</name>
</gene>
<dbReference type="Pfam" id="PF00582">
    <property type="entry name" value="Usp"/>
    <property type="match status" value="1"/>
</dbReference>
<evidence type="ECO:0000259" key="2">
    <source>
        <dbReference type="Pfam" id="PF00582"/>
    </source>
</evidence>
<dbReference type="EMBL" id="JAAGSC010000043">
    <property type="protein sequence ID" value="NDY96754.1"/>
    <property type="molecule type" value="Genomic_DNA"/>
</dbReference>
<keyword evidence="4" id="KW-1185">Reference proteome</keyword>
<dbReference type="InterPro" id="IPR006016">
    <property type="entry name" value="UspA"/>
</dbReference>
<dbReference type="CDD" id="cd00293">
    <property type="entry name" value="USP-like"/>
    <property type="match status" value="1"/>
</dbReference>
<accession>A0A845V214</accession>
<evidence type="ECO:0000256" key="1">
    <source>
        <dbReference type="ARBA" id="ARBA00008791"/>
    </source>
</evidence>
<evidence type="ECO:0000313" key="3">
    <source>
        <dbReference type="EMBL" id="NDY96754.1"/>
    </source>
</evidence>
<dbReference type="InterPro" id="IPR014729">
    <property type="entry name" value="Rossmann-like_a/b/a_fold"/>
</dbReference>
<dbReference type="PRINTS" id="PR01438">
    <property type="entry name" value="UNVRSLSTRESS"/>
</dbReference>
<evidence type="ECO:0000313" key="4">
    <source>
        <dbReference type="Proteomes" id="UP000484885"/>
    </source>
</evidence>
<dbReference type="Gene3D" id="3.40.50.620">
    <property type="entry name" value="HUPs"/>
    <property type="match status" value="1"/>
</dbReference>
<feature type="domain" description="UspA" evidence="2">
    <location>
        <begin position="1"/>
        <end position="140"/>
    </location>
</feature>
<dbReference type="PANTHER" id="PTHR46268:SF6">
    <property type="entry name" value="UNIVERSAL STRESS PROTEIN UP12"/>
    <property type="match status" value="1"/>
</dbReference>
<name>A0A845V214_9GAMM</name>
<dbReference type="RefSeq" id="WP_164212129.1">
    <property type="nucleotide sequence ID" value="NZ_JAAGSC010000043.1"/>
</dbReference>
<comment type="similarity">
    <text evidence="1">Belongs to the universal stress protein A family.</text>
</comment>
<dbReference type="SUPFAM" id="SSF52402">
    <property type="entry name" value="Adenine nucleotide alpha hydrolases-like"/>
    <property type="match status" value="1"/>
</dbReference>
<reference evidence="3 4" key="1">
    <citation type="submission" date="2020-02" db="EMBL/GenBank/DDBJ databases">
        <authorList>
            <person name="Zhang X.-Y."/>
        </authorList>
    </citation>
    <scope>NUCLEOTIDE SEQUENCE [LARGE SCALE GENOMIC DNA]</scope>
    <source>
        <strain evidence="3 4">C33</strain>
    </source>
</reference>
<dbReference type="AlphaFoldDB" id="A0A845V214"/>
<dbReference type="PANTHER" id="PTHR46268">
    <property type="entry name" value="STRESS RESPONSE PROTEIN NHAX"/>
    <property type="match status" value="1"/>
</dbReference>
<protein>
    <submittedName>
        <fullName evidence="3">Universal stress protein</fullName>
    </submittedName>
</protein>
<dbReference type="InterPro" id="IPR006015">
    <property type="entry name" value="Universal_stress_UspA"/>
</dbReference>
<comment type="caution">
    <text evidence="3">The sequence shown here is derived from an EMBL/GenBank/DDBJ whole genome shotgun (WGS) entry which is preliminary data.</text>
</comment>
<sequence>MSKKILVGIDGSPQGDKAFAFALDLARQAGGRLHCCAVVYGAEIEMAEASEREPLVERRRQRVNKHLQALLESTSGQVSTPVAHVLEGHPVEQLLELAEREKVDHIVVGHRSKGLFERLLMGSVAKRVVDFARCTVTVVR</sequence>
<proteinExistence type="inferred from homology"/>
<organism evidence="3 4">
    <name type="scientific">Wenzhouxiangella limi</name>
    <dbReference type="NCBI Taxonomy" id="2707351"/>
    <lineage>
        <taxon>Bacteria</taxon>
        <taxon>Pseudomonadati</taxon>
        <taxon>Pseudomonadota</taxon>
        <taxon>Gammaproteobacteria</taxon>
        <taxon>Chromatiales</taxon>
        <taxon>Wenzhouxiangellaceae</taxon>
        <taxon>Wenzhouxiangella</taxon>
    </lineage>
</organism>